<sequence>MTEERRLGDRLGAQSDEEAREFEDVAAQLGLAAEPVEPPARLKADLFAKIAATPQLPANETVDAAPAEPAEPAAPAGPTEPAGPAERAAQRRWFQRPAAILAAAAAAVVLFIGGAFLGASLAGNDSYQRQQATALAAINAAPDVQRSSAEVAGGGTATLVWSPELGRSALIATDLPDLPSGKTYELWYIRDGTPIAAGTMNATGGSAATWRVLTGQMAAGDTVGVTVEPRGGSTKPTTDPIVAIAS</sequence>
<dbReference type="GO" id="GO:0016989">
    <property type="term" value="F:sigma factor antagonist activity"/>
    <property type="evidence" value="ECO:0007669"/>
    <property type="project" value="TreeGrafter"/>
</dbReference>
<dbReference type="PANTHER" id="PTHR37461:SF1">
    <property type="entry name" value="ANTI-SIGMA-K FACTOR RSKA"/>
    <property type="match status" value="1"/>
</dbReference>
<feature type="region of interest" description="Disordered" evidence="1">
    <location>
        <begin position="58"/>
        <end position="89"/>
    </location>
</feature>
<keyword evidence="2" id="KW-0472">Membrane</keyword>
<name>A0AAU7GEX9_9MICO</name>
<organism evidence="4">
    <name type="scientific">Leifsonia sp. NPDC080035</name>
    <dbReference type="NCBI Taxonomy" id="3143936"/>
    <lineage>
        <taxon>Bacteria</taxon>
        <taxon>Bacillati</taxon>
        <taxon>Actinomycetota</taxon>
        <taxon>Actinomycetes</taxon>
        <taxon>Micrococcales</taxon>
        <taxon>Microbacteriaceae</taxon>
        <taxon>Leifsonia</taxon>
    </lineage>
</organism>
<reference evidence="4" key="1">
    <citation type="submission" date="2024-05" db="EMBL/GenBank/DDBJ databases">
        <title>The Natural Products Discovery Center: Release of the First 8490 Sequenced Strains for Exploring Actinobacteria Biosynthetic Diversity.</title>
        <authorList>
            <person name="Kalkreuter E."/>
            <person name="Kautsar S.A."/>
            <person name="Yang D."/>
            <person name="Bader C.D."/>
            <person name="Teijaro C.N."/>
            <person name="Fluegel L."/>
            <person name="Davis C.M."/>
            <person name="Simpson J.R."/>
            <person name="Lauterbach L."/>
            <person name="Steele A.D."/>
            <person name="Gui C."/>
            <person name="Meng S."/>
            <person name="Li G."/>
            <person name="Viehrig K."/>
            <person name="Ye F."/>
            <person name="Su P."/>
            <person name="Kiefer A.F."/>
            <person name="Nichols A."/>
            <person name="Cepeda A.J."/>
            <person name="Yan W."/>
            <person name="Fan B."/>
            <person name="Jiang Y."/>
            <person name="Adhikari A."/>
            <person name="Zheng C.-J."/>
            <person name="Schuster L."/>
            <person name="Cowan T.M."/>
            <person name="Smanski M.J."/>
            <person name="Chevrette M.G."/>
            <person name="de Carvalho L.P.S."/>
            <person name="Shen B."/>
        </authorList>
    </citation>
    <scope>NUCLEOTIDE SEQUENCE</scope>
    <source>
        <strain evidence="4">NPDC080035</strain>
    </source>
</reference>
<gene>
    <name evidence="4" type="ORF">AAME72_01880</name>
</gene>
<dbReference type="InterPro" id="IPR051474">
    <property type="entry name" value="Anti-sigma-K/W_factor"/>
</dbReference>
<evidence type="ECO:0000256" key="2">
    <source>
        <dbReference type="SAM" id="Phobius"/>
    </source>
</evidence>
<keyword evidence="2" id="KW-0812">Transmembrane</keyword>
<dbReference type="PANTHER" id="PTHR37461">
    <property type="entry name" value="ANTI-SIGMA-K FACTOR RSKA"/>
    <property type="match status" value="1"/>
</dbReference>
<protein>
    <submittedName>
        <fullName evidence="4">Anti-sigma factor</fullName>
    </submittedName>
</protein>
<evidence type="ECO:0000259" key="3">
    <source>
        <dbReference type="Pfam" id="PF10099"/>
    </source>
</evidence>
<dbReference type="RefSeq" id="WP_348788564.1">
    <property type="nucleotide sequence ID" value="NZ_CP157390.1"/>
</dbReference>
<proteinExistence type="predicted"/>
<feature type="domain" description="Anti-sigma K factor RskA C-terminal" evidence="3">
    <location>
        <begin position="101"/>
        <end position="241"/>
    </location>
</feature>
<dbReference type="InterPro" id="IPR018764">
    <property type="entry name" value="RskA_C"/>
</dbReference>
<dbReference type="GO" id="GO:0006417">
    <property type="term" value="P:regulation of translation"/>
    <property type="evidence" value="ECO:0007669"/>
    <property type="project" value="TreeGrafter"/>
</dbReference>
<dbReference type="Pfam" id="PF10099">
    <property type="entry name" value="RskA_C"/>
    <property type="match status" value="1"/>
</dbReference>
<dbReference type="GO" id="GO:0005886">
    <property type="term" value="C:plasma membrane"/>
    <property type="evidence" value="ECO:0007669"/>
    <property type="project" value="InterPro"/>
</dbReference>
<dbReference type="AlphaFoldDB" id="A0AAU7GEX9"/>
<dbReference type="EMBL" id="CP157390">
    <property type="protein sequence ID" value="XBM48618.1"/>
    <property type="molecule type" value="Genomic_DNA"/>
</dbReference>
<evidence type="ECO:0000256" key="1">
    <source>
        <dbReference type="SAM" id="MobiDB-lite"/>
    </source>
</evidence>
<feature type="compositionally biased region" description="Low complexity" evidence="1">
    <location>
        <begin position="64"/>
        <end position="87"/>
    </location>
</feature>
<evidence type="ECO:0000313" key="4">
    <source>
        <dbReference type="EMBL" id="XBM48618.1"/>
    </source>
</evidence>
<feature type="transmembrane region" description="Helical" evidence="2">
    <location>
        <begin position="98"/>
        <end position="122"/>
    </location>
</feature>
<keyword evidence="2" id="KW-1133">Transmembrane helix</keyword>
<accession>A0AAU7GEX9</accession>